<dbReference type="PROSITE" id="PS50836">
    <property type="entry name" value="DOMON"/>
    <property type="match status" value="1"/>
</dbReference>
<organism evidence="2 3">
    <name type="scientific">Amphimedon queenslandica</name>
    <name type="common">Sponge</name>
    <dbReference type="NCBI Taxonomy" id="400682"/>
    <lineage>
        <taxon>Eukaryota</taxon>
        <taxon>Metazoa</taxon>
        <taxon>Porifera</taxon>
        <taxon>Demospongiae</taxon>
        <taxon>Heteroscleromorpha</taxon>
        <taxon>Haplosclerida</taxon>
        <taxon>Niphatidae</taxon>
        <taxon>Amphimedon</taxon>
    </lineage>
</organism>
<dbReference type="Pfam" id="PF03351">
    <property type="entry name" value="DOMON"/>
    <property type="match status" value="1"/>
</dbReference>
<dbReference type="InterPro" id="IPR005018">
    <property type="entry name" value="DOMON_domain"/>
</dbReference>
<protein>
    <recommendedName>
        <fullName evidence="1">DOMON domain-containing protein</fullName>
    </recommendedName>
</protein>
<keyword evidence="3" id="KW-1185">Reference proteome</keyword>
<evidence type="ECO:0000313" key="2">
    <source>
        <dbReference type="EnsemblMetazoa" id="XP_019863427.1"/>
    </source>
</evidence>
<dbReference type="GeneID" id="109592433"/>
<evidence type="ECO:0000259" key="1">
    <source>
        <dbReference type="PROSITE" id="PS50836"/>
    </source>
</evidence>
<dbReference type="PANTHER" id="PTHR46902">
    <property type="entry name" value="DOMON DOMAIN-CONTAINING PROTEIN FRRS1L"/>
    <property type="match status" value="1"/>
</dbReference>
<dbReference type="AlphaFoldDB" id="A0AAN0K2C2"/>
<dbReference type="Proteomes" id="UP000007879">
    <property type="component" value="Unassembled WGS sequence"/>
</dbReference>
<dbReference type="SMART" id="SM00664">
    <property type="entry name" value="DoH"/>
    <property type="match status" value="1"/>
</dbReference>
<feature type="domain" description="DOMON" evidence="1">
    <location>
        <begin position="105"/>
        <end position="225"/>
    </location>
</feature>
<proteinExistence type="predicted"/>
<reference evidence="3" key="1">
    <citation type="journal article" date="2010" name="Nature">
        <title>The Amphimedon queenslandica genome and the evolution of animal complexity.</title>
        <authorList>
            <person name="Srivastava M."/>
            <person name="Simakov O."/>
            <person name="Chapman J."/>
            <person name="Fahey B."/>
            <person name="Gauthier M.E."/>
            <person name="Mitros T."/>
            <person name="Richards G.S."/>
            <person name="Conaco C."/>
            <person name="Dacre M."/>
            <person name="Hellsten U."/>
            <person name="Larroux C."/>
            <person name="Putnam N.H."/>
            <person name="Stanke M."/>
            <person name="Adamska M."/>
            <person name="Darling A."/>
            <person name="Degnan S.M."/>
            <person name="Oakley T.H."/>
            <person name="Plachetzki D.C."/>
            <person name="Zhai Y."/>
            <person name="Adamski M."/>
            <person name="Calcino A."/>
            <person name="Cummins S.F."/>
            <person name="Goodstein D.M."/>
            <person name="Harris C."/>
            <person name="Jackson D.J."/>
            <person name="Leys S.P."/>
            <person name="Shu S."/>
            <person name="Woodcroft B.J."/>
            <person name="Vervoort M."/>
            <person name="Kosik K.S."/>
            <person name="Manning G."/>
            <person name="Degnan B.M."/>
            <person name="Rokhsar D.S."/>
        </authorList>
    </citation>
    <scope>NUCLEOTIDE SEQUENCE [LARGE SCALE GENOMIC DNA]</scope>
</reference>
<dbReference type="EnsemblMetazoa" id="XM_020007868.1">
    <property type="protein sequence ID" value="XP_019863427.1"/>
    <property type="gene ID" value="LOC109592433"/>
</dbReference>
<dbReference type="RefSeq" id="XP_019863427.1">
    <property type="nucleotide sequence ID" value="XM_020007868.1"/>
</dbReference>
<name>A0AAN0K2C2_AMPQE</name>
<dbReference type="InterPro" id="IPR042789">
    <property type="entry name" value="FRRS1L"/>
</dbReference>
<dbReference type="PANTHER" id="PTHR46902:SF1">
    <property type="entry name" value="DOMON DOMAIN-CONTAINING PROTEIN FRRS1L"/>
    <property type="match status" value="1"/>
</dbReference>
<dbReference type="KEGG" id="aqu:109592433"/>
<reference evidence="2" key="2">
    <citation type="submission" date="2024-06" db="UniProtKB">
        <authorList>
            <consortium name="EnsemblMetazoa"/>
        </authorList>
    </citation>
    <scope>IDENTIFICATION</scope>
</reference>
<sequence>YACIPELIFATLFVYNFSIYRFSRLINTGDADNDLNLGASLFQLYGTSDFGGVSSLAQHSQTPEVTTQAIVVTDNNTMICPVQTTAVGSHNLVFGMPEGCERSTCEYYVGLSPNPSDPTYLDVYLEGNAAGWIAIGFSLNTQMENDDVLGCRVNSDNVTVVDTWNPSPRQEANVLDATQDGLCVQSTSFTNSRITCSFSRTIVVTDVGQDYNLDSSYYLLFGRRAA</sequence>
<evidence type="ECO:0000313" key="3">
    <source>
        <dbReference type="Proteomes" id="UP000007879"/>
    </source>
</evidence>
<dbReference type="GO" id="GO:1900449">
    <property type="term" value="P:regulation of glutamate receptor signaling pathway"/>
    <property type="evidence" value="ECO:0007669"/>
    <property type="project" value="InterPro"/>
</dbReference>
<dbReference type="GO" id="GO:0099072">
    <property type="term" value="P:regulation of postsynaptic membrane neurotransmitter receptor levels"/>
    <property type="evidence" value="ECO:0007669"/>
    <property type="project" value="TreeGrafter"/>
</dbReference>
<accession>A0AAN0K2C2</accession>